<keyword evidence="1" id="KW-0175">Coiled coil</keyword>
<dbReference type="EMBL" id="OIVN01000841">
    <property type="protein sequence ID" value="SPC86292.1"/>
    <property type="molecule type" value="Genomic_DNA"/>
</dbReference>
<feature type="region of interest" description="Disordered" evidence="2">
    <location>
        <begin position="173"/>
        <end position="209"/>
    </location>
</feature>
<evidence type="ECO:0000256" key="1">
    <source>
        <dbReference type="SAM" id="Coils"/>
    </source>
</evidence>
<feature type="coiled-coil region" evidence="1">
    <location>
        <begin position="361"/>
        <end position="395"/>
    </location>
</feature>
<organism evidence="3">
    <name type="scientific">Fagus sylvatica</name>
    <name type="common">Beechnut</name>
    <dbReference type="NCBI Taxonomy" id="28930"/>
    <lineage>
        <taxon>Eukaryota</taxon>
        <taxon>Viridiplantae</taxon>
        <taxon>Streptophyta</taxon>
        <taxon>Embryophyta</taxon>
        <taxon>Tracheophyta</taxon>
        <taxon>Spermatophyta</taxon>
        <taxon>Magnoliopsida</taxon>
        <taxon>eudicotyledons</taxon>
        <taxon>Gunneridae</taxon>
        <taxon>Pentapetalae</taxon>
        <taxon>rosids</taxon>
        <taxon>fabids</taxon>
        <taxon>Fagales</taxon>
        <taxon>Fagaceae</taxon>
        <taxon>Fagus</taxon>
    </lineage>
</organism>
<protein>
    <submittedName>
        <fullName evidence="3">Uncharacterized protein</fullName>
    </submittedName>
</protein>
<dbReference type="AlphaFoldDB" id="A0A2N9FGF3"/>
<accession>A0A2N9FGF3</accession>
<reference evidence="3" key="1">
    <citation type="submission" date="2018-02" db="EMBL/GenBank/DDBJ databases">
        <authorList>
            <person name="Cohen D.B."/>
            <person name="Kent A.D."/>
        </authorList>
    </citation>
    <scope>NUCLEOTIDE SEQUENCE</scope>
</reference>
<feature type="region of interest" description="Disordered" evidence="2">
    <location>
        <begin position="484"/>
        <end position="510"/>
    </location>
</feature>
<evidence type="ECO:0000313" key="3">
    <source>
        <dbReference type="EMBL" id="SPC86292.1"/>
    </source>
</evidence>
<name>A0A2N9FGF3_FAGSY</name>
<gene>
    <name evidence="3" type="ORF">FSB_LOCUS14174</name>
</gene>
<evidence type="ECO:0000256" key="2">
    <source>
        <dbReference type="SAM" id="MobiDB-lite"/>
    </source>
</evidence>
<sequence length="510" mass="55623">MGRKKKVKGGKLSRFVDTPEAMAVFRHVYEIPNDVGLKYVHWSNALNPATRDLLLPVVAIVEGGIYFPMDPLMVDFLSYLRLSPSQVNPNVFRIVMDPRRRNPRKSLININNLREVWESEICTDDLAQPCSTPLLLCYVAQTKSYLACRLLLDVDAPDMSGINLRNLLPTWSREGTSENVPAPSQSARSKRARVESSTGPSRSALPNPLASEAQGTAHVTQLGNVVRPSMLLRSGVQSQGDGSVLKWASRMEYRGEDAVTKANCILPVSNAQSASVASALSQAICLPLDMDEWKKATNDELINNLRRGLLMGVQASLELEDQFRANKDHLAHTNVLATKYKDAKKMAAEAKKLADAVDAKRVEAKESLNDALDSLTKAEDKVRALELELERAKKAAYESGSKEAQEEMGRQLPGVCNEYYTDAWNDAIAVLNSGQTMLPPNPIKLPLPGAVSPPHPEMVLNSPPPPQLGTVMVDLEEMESTEAVGPVDVGLQDAPDGGSATPEEASPSNL</sequence>
<proteinExistence type="predicted"/>
<feature type="compositionally biased region" description="Polar residues" evidence="2">
    <location>
        <begin position="173"/>
        <end position="187"/>
    </location>
</feature>